<dbReference type="PANTHER" id="PTHR37841:SF1">
    <property type="entry name" value="DUF3298 DOMAIN-CONTAINING PROTEIN"/>
    <property type="match status" value="1"/>
</dbReference>
<evidence type="ECO:0008006" key="3">
    <source>
        <dbReference type="Google" id="ProtNLM"/>
    </source>
</evidence>
<dbReference type="eggNOG" id="COG5263">
    <property type="taxonomic scope" value="Bacteria"/>
</dbReference>
<dbReference type="STRING" id="755732.Fluta_1994"/>
<dbReference type="OrthoDB" id="679755at2"/>
<dbReference type="Proteomes" id="UP000007463">
    <property type="component" value="Chromosome"/>
</dbReference>
<keyword evidence="2" id="KW-1185">Reference proteome</keyword>
<reference evidence="2" key="2">
    <citation type="submission" date="2011-02" db="EMBL/GenBank/DDBJ databases">
        <title>The complete genome of Fluviicola taffensis DSM 16823.</title>
        <authorList>
            <consortium name="US DOE Joint Genome Institute (JGI-PGF)"/>
            <person name="Lucas S."/>
            <person name="Copeland A."/>
            <person name="Lapidus A."/>
            <person name="Bruce D."/>
            <person name="Goodwin L."/>
            <person name="Pitluck S."/>
            <person name="Kyrpides N."/>
            <person name="Mavromatis K."/>
            <person name="Ivanova N."/>
            <person name="Mikhailova N."/>
            <person name="Pagani I."/>
            <person name="Chertkov O."/>
            <person name="Detter J.C."/>
            <person name="Han C."/>
            <person name="Tapia R."/>
            <person name="Land M."/>
            <person name="Hauser L."/>
            <person name="Markowitz V."/>
            <person name="Cheng J.-F."/>
            <person name="Hugenholtz P."/>
            <person name="Woyke T."/>
            <person name="Wu D."/>
            <person name="Tindall B."/>
            <person name="Pomrenke H.G."/>
            <person name="Brambilla E."/>
            <person name="Klenk H.-P."/>
            <person name="Eisen J.A."/>
        </authorList>
    </citation>
    <scope>NUCLEOTIDE SEQUENCE [LARGE SCALE GENOMIC DNA]</scope>
    <source>
        <strain evidence="2">DSM 16823 / RW262 / RW262</strain>
    </source>
</reference>
<dbReference type="PANTHER" id="PTHR37841">
    <property type="entry name" value="GLR2918 PROTEIN"/>
    <property type="match status" value="1"/>
</dbReference>
<dbReference type="HOGENOM" id="CLU_282661_0_0_10"/>
<dbReference type="Pfam" id="PF14903">
    <property type="entry name" value="WG_beta_rep"/>
    <property type="match status" value="1"/>
</dbReference>
<proteinExistence type="predicted"/>
<dbReference type="EMBL" id="CP002542">
    <property type="protein sequence ID" value="AEA43980.1"/>
    <property type="molecule type" value="Genomic_DNA"/>
</dbReference>
<organism evidence="1 2">
    <name type="scientific">Fluviicola taffensis (strain DSM 16823 / NCIMB 13979 / RW262)</name>
    <dbReference type="NCBI Taxonomy" id="755732"/>
    <lineage>
        <taxon>Bacteria</taxon>
        <taxon>Pseudomonadati</taxon>
        <taxon>Bacteroidota</taxon>
        <taxon>Flavobacteriia</taxon>
        <taxon>Flavobacteriales</taxon>
        <taxon>Crocinitomicaceae</taxon>
        <taxon>Fluviicola</taxon>
    </lineage>
</organism>
<evidence type="ECO:0000313" key="1">
    <source>
        <dbReference type="EMBL" id="AEA43980.1"/>
    </source>
</evidence>
<dbReference type="InterPro" id="IPR032774">
    <property type="entry name" value="WG_beta_rep"/>
</dbReference>
<sequence precursor="true">MRGLLVFTALLWTQLVLSQGNVLPLIRDGHWSLIDTTGKTVTKTNYEYIEVFDNAGTAFALKNSLYGIINEKGEEIVEAKYKDIQAIGNGIYALHNGTCWMLMDVRSSIRILIDNLKETPEVISENWIELTEESGNTKQLLCVPNRKLIAMTGKKIHSQAFNYIYFSDIDTIFDVLDPMGNLLAHNGELQFLNYSSRLLQISDTNGVLLLLDAKGLWPMKEKIRKASLSQNELTVYTQKGIIIYDCQNRTQKFAGPYKWVYDWDKDFYLVERLDGFQNIIHKKTQKARFPYKYTSIWSFSYDSWYQVTFPNGNIALIKSTGEEVISGAYSYFQIQGDFLLTYRKNLSGIFSLKTNQTILPCIFNRISISEKVIKASNKEAIMALKIDQNHCVLDKMYSPNPVKILTQLEKEPNSREAFYADPRLLAIGWFVDSTLVSSKDGTTKMTYKWGLKKNQDSVLILPSFKSLNYVYGSYTFSFGKMREIGEKQNYWSKFQAKEAIFYQTGKKLNTKEILEIDTTDFTKRNFMRYATSGDFGILSDSGTFKEYDYLQISDAKILRACTDSKLELRNGSDIKFDLETIELNTLNFYLPQIARYNIKFTKQGINFNEGKWHYILPDGRYLNEKPLDYAFEFVGSNAICKSNGKWGVISEESVLIPFNFGSIERIIKNKDTFFLCKKFQHGIHIFDTSLVKRFDVESVGKNTDELSIFSKSGKQSVFSNKYELIDEPRSSWKLYDNGFLVFKDKKKWIVLDQNGNALGESPVKMESFFGDRYYLFKEGNKWKYGSLINPEFVSDNYQSISQIGDKLILESAETSKLINSDQQEIFTWKSGKVVVDSTSGNFAHTTKKSTIIYAQNGVKIAKIKAIDPEYFIQNALIVINQRTEIYNTQGIPIHNLDKLSKIQQFGQNFIGIKTDSAGWMLFDASWKRISLGTTKIRTLQYHGNHTFSYFDKMDLWSVLNVETNQSAADFKSVEGNFQEGSLLVKKKNRSFYLNQSLQLANNFTYLDAKPFRNGLASVKDSRGWTLINQQHLPISYPNFTEINYLAKGVFYAKAQPVHALYSSKGKELIPCEYERLKFISNKLVQCILRGNIYYFKTTGEQIAK</sequence>
<name>F2IK77_FLUTR</name>
<dbReference type="RefSeq" id="WP_013686750.1">
    <property type="nucleotide sequence ID" value="NC_015321.1"/>
</dbReference>
<gene>
    <name evidence="1" type="ordered locus">Fluta_1994</name>
</gene>
<dbReference type="AlphaFoldDB" id="F2IK77"/>
<dbReference type="KEGG" id="fte:Fluta_1994"/>
<protein>
    <recommendedName>
        <fullName evidence="3">KWG Leptospira repeat protein</fullName>
    </recommendedName>
</protein>
<accession>F2IK77</accession>
<reference evidence="1 2" key="1">
    <citation type="journal article" date="2011" name="Stand. Genomic Sci.">
        <title>Complete genome sequence of the gliding freshwater bacterium Fluviicola taffensis type strain (RW262).</title>
        <authorList>
            <person name="Woyke T."/>
            <person name="Chertkov O."/>
            <person name="Lapidus A."/>
            <person name="Nolan M."/>
            <person name="Lucas S."/>
            <person name="Del Rio T.G."/>
            <person name="Tice H."/>
            <person name="Cheng J.F."/>
            <person name="Tapia R."/>
            <person name="Han C."/>
            <person name="Goodwin L."/>
            <person name="Pitluck S."/>
            <person name="Liolios K."/>
            <person name="Pagani I."/>
            <person name="Ivanova N."/>
            <person name="Huntemann M."/>
            <person name="Mavromatis K."/>
            <person name="Mikhailova N."/>
            <person name="Pati A."/>
            <person name="Chen A."/>
            <person name="Palaniappan K."/>
            <person name="Land M."/>
            <person name="Hauser L."/>
            <person name="Brambilla E.M."/>
            <person name="Rohde M."/>
            <person name="Mwirichia R."/>
            <person name="Sikorski J."/>
            <person name="Tindall B.J."/>
            <person name="Goker M."/>
            <person name="Bristow J."/>
            <person name="Eisen J.A."/>
            <person name="Markowitz V."/>
            <person name="Hugenholtz P."/>
            <person name="Klenk H.P."/>
            <person name="Kyrpides N.C."/>
        </authorList>
    </citation>
    <scope>NUCLEOTIDE SEQUENCE [LARGE SCALE GENOMIC DNA]</scope>
    <source>
        <strain evidence="2">DSM 16823 / RW262 / RW262</strain>
    </source>
</reference>
<evidence type="ECO:0000313" key="2">
    <source>
        <dbReference type="Proteomes" id="UP000007463"/>
    </source>
</evidence>